<proteinExistence type="predicted"/>
<gene>
    <name evidence="1" type="ORF">LEA_05140</name>
</gene>
<name>K1UVA0_9ZZZZ</name>
<reference evidence="1" key="1">
    <citation type="journal article" date="2013" name="Environ. Microbiol.">
        <title>Microbiota from the distal guts of lean and obese adolescents exhibit partial functional redundancy besides clear differences in community structure.</title>
        <authorList>
            <person name="Ferrer M."/>
            <person name="Ruiz A."/>
            <person name="Lanza F."/>
            <person name="Haange S.B."/>
            <person name="Oberbach A."/>
            <person name="Till H."/>
            <person name="Bargiela R."/>
            <person name="Campoy C."/>
            <person name="Segura M.T."/>
            <person name="Richter M."/>
            <person name="von Bergen M."/>
            <person name="Seifert J."/>
            <person name="Suarez A."/>
        </authorList>
    </citation>
    <scope>NUCLEOTIDE SEQUENCE</scope>
</reference>
<protein>
    <recommendedName>
        <fullName evidence="2">MORN repeat variant</fullName>
    </recommendedName>
</protein>
<evidence type="ECO:0000313" key="1">
    <source>
        <dbReference type="EMBL" id="EKC75556.1"/>
    </source>
</evidence>
<sequence>MILLTASNDVLAQERIDTLYYNRSGSVVPSPAFAEYYRIALYPADSAGSKMFRDFYISGELRTEGHFQTIDTLDDRRTVFDGKIVSYFKNGRISEKSYYSGGLLEGEYLQYDENGMLKTRASYARGELSGTYETYGEDGSYLKMEYQTGKPIHDYYLLADGEGHSFKVRIADDMTIWESPDITERLVDYRDGVPWEVYFKNGLTIALTDAIVRDYGKWHRVNVVISNNSLTPIEFNPETDIIAYSVDKHDVATDLQVWSYNSYLKKVNRSQTWSVVLKGVSEGLASAGAGYSTSTTTGYGSYGGYNNYGGHFSYTATTTTYNAADAYLARLASQQRFADFCQALQESRQVIEQDYLKKTTIYPGESISGFVHIAWTKGERVVFVILIEGIEYIYEWGFDRKNVFL</sequence>
<comment type="caution">
    <text evidence="1">The sequence shown here is derived from an EMBL/GenBank/DDBJ whole genome shotgun (WGS) entry which is preliminary data.</text>
</comment>
<evidence type="ECO:0008006" key="2">
    <source>
        <dbReference type="Google" id="ProtNLM"/>
    </source>
</evidence>
<dbReference type="AlphaFoldDB" id="K1UVA0"/>
<organism evidence="1">
    <name type="scientific">human gut metagenome</name>
    <dbReference type="NCBI Taxonomy" id="408170"/>
    <lineage>
        <taxon>unclassified sequences</taxon>
        <taxon>metagenomes</taxon>
        <taxon>organismal metagenomes</taxon>
    </lineage>
</organism>
<dbReference type="Gene3D" id="3.90.930.1">
    <property type="match status" value="1"/>
</dbReference>
<dbReference type="EMBL" id="AJWY01003366">
    <property type="protein sequence ID" value="EKC75556.1"/>
    <property type="molecule type" value="Genomic_DNA"/>
</dbReference>
<dbReference type="SUPFAM" id="SSF82185">
    <property type="entry name" value="Histone H3 K4-specific methyltransferase SET7/9 N-terminal domain"/>
    <property type="match status" value="1"/>
</dbReference>
<accession>K1UVA0</accession>